<dbReference type="InterPro" id="IPR017926">
    <property type="entry name" value="GATASE"/>
</dbReference>
<dbReference type="Proteomes" id="UP001629953">
    <property type="component" value="Unassembled WGS sequence"/>
</dbReference>
<dbReference type="PANTHER" id="PTHR42695">
    <property type="entry name" value="GLUTAMINE AMIDOTRANSFERASE YLR126C-RELATED"/>
    <property type="match status" value="1"/>
</dbReference>
<sequence>MNIAIIICDHVDAPFNQQFGEYSDMFVNALNALQTDLHFVYFDALQRQLPAPDTDVDGYIITGSRHNAYDNDPWIVELVQWVRQADQHQLNVAGICFGHQLVARALGAQVKKSDKGWGLGSALVQINERPAWLSNVPETLRVWVSHQDQVTSCPPGCSVVASSDFCPYFMLAKQSHIFTVQGHPEFQQDYTQILLDRHAGQLPAHASIEQLQTSMNKPVDSEVVLRWILALFSSANTSPA</sequence>
<proteinExistence type="predicted"/>
<name>A0ABW9G6R7_9GAMM</name>
<comment type="caution">
    <text evidence="2">The sequence shown here is derived from an EMBL/GenBank/DDBJ whole genome shotgun (WGS) entry which is preliminary data.</text>
</comment>
<evidence type="ECO:0000313" key="2">
    <source>
        <dbReference type="EMBL" id="MFM2485374.1"/>
    </source>
</evidence>
<evidence type="ECO:0000259" key="1">
    <source>
        <dbReference type="Pfam" id="PF00117"/>
    </source>
</evidence>
<dbReference type="Gene3D" id="3.40.50.880">
    <property type="match status" value="1"/>
</dbReference>
<dbReference type="PANTHER" id="PTHR42695:SF5">
    <property type="entry name" value="GLUTAMINE AMIDOTRANSFERASE YLR126C-RELATED"/>
    <property type="match status" value="1"/>
</dbReference>
<feature type="domain" description="Glutamine amidotransferase" evidence="1">
    <location>
        <begin position="22"/>
        <end position="188"/>
    </location>
</feature>
<keyword evidence="3" id="KW-1185">Reference proteome</keyword>
<dbReference type="InterPro" id="IPR044992">
    <property type="entry name" value="ChyE-like"/>
</dbReference>
<dbReference type="EMBL" id="JBEQCT010000004">
    <property type="protein sequence ID" value="MFM2485374.1"/>
    <property type="molecule type" value="Genomic_DNA"/>
</dbReference>
<gene>
    <name evidence="2" type="ORF">ABUE30_09915</name>
</gene>
<accession>A0ABW9G6R7</accession>
<dbReference type="PROSITE" id="PS51273">
    <property type="entry name" value="GATASE_TYPE_1"/>
    <property type="match status" value="1"/>
</dbReference>
<protein>
    <submittedName>
        <fullName evidence="2">Type 1 glutamine amidotransferase</fullName>
    </submittedName>
</protein>
<dbReference type="RefSeq" id="WP_408623606.1">
    <property type="nucleotide sequence ID" value="NZ_JBEQCT010000004.1"/>
</dbReference>
<dbReference type="SUPFAM" id="SSF52317">
    <property type="entry name" value="Class I glutamine amidotransferase-like"/>
    <property type="match status" value="1"/>
</dbReference>
<organism evidence="2 3">
    <name type="scientific">Celerinatantimonas yamalensis</name>
    <dbReference type="NCBI Taxonomy" id="559956"/>
    <lineage>
        <taxon>Bacteria</taxon>
        <taxon>Pseudomonadati</taxon>
        <taxon>Pseudomonadota</taxon>
        <taxon>Gammaproteobacteria</taxon>
        <taxon>Celerinatantimonadaceae</taxon>
        <taxon>Celerinatantimonas</taxon>
    </lineage>
</organism>
<dbReference type="CDD" id="cd01741">
    <property type="entry name" value="GATase1_1"/>
    <property type="match status" value="1"/>
</dbReference>
<evidence type="ECO:0000313" key="3">
    <source>
        <dbReference type="Proteomes" id="UP001629953"/>
    </source>
</evidence>
<dbReference type="InterPro" id="IPR029062">
    <property type="entry name" value="Class_I_gatase-like"/>
</dbReference>
<dbReference type="Pfam" id="PF00117">
    <property type="entry name" value="GATase"/>
    <property type="match status" value="1"/>
</dbReference>
<reference evidence="2 3" key="1">
    <citation type="journal article" date="2013" name="Int. J. Syst. Evol. Microbiol.">
        <title>Celerinatantimonas yamalensis sp. nov., a cold-adapted diazotrophic bacterium from a cold permafrost brine.</title>
        <authorList>
            <person name="Shcherbakova V."/>
            <person name="Chuvilskaya N."/>
            <person name="Rivkina E."/>
            <person name="Demidov N."/>
            <person name="Uchaeva V."/>
            <person name="Suetin S."/>
            <person name="Suzina N."/>
            <person name="Gilichinsky D."/>
        </authorList>
    </citation>
    <scope>NUCLEOTIDE SEQUENCE [LARGE SCALE GENOMIC DNA]</scope>
    <source>
        <strain evidence="2 3">C7</strain>
    </source>
</reference>
<keyword evidence="2" id="KW-0315">Glutamine amidotransferase</keyword>